<dbReference type="InterPro" id="IPR001460">
    <property type="entry name" value="PCN-bd_Tpept"/>
</dbReference>
<keyword evidence="3" id="KW-0131">Cell cycle</keyword>
<reference evidence="3 4" key="1">
    <citation type="submission" date="2016-12" db="EMBL/GenBank/DDBJ databases">
        <title>Complete genome sequence of Microbacterium aurum KACC 15219.</title>
        <authorList>
            <person name="Jung Y."/>
            <person name="Shin J.-H."/>
            <person name="Lee Y.-J."/>
            <person name="Yi H."/>
            <person name="Bahn Y.-S."/>
            <person name="Kim J.F."/>
            <person name="Lee D.-W."/>
        </authorList>
    </citation>
    <scope>NUCLEOTIDE SEQUENCE [LARGE SCALE GENOMIC DNA]</scope>
    <source>
        <strain evidence="3 4">KACC 15219</strain>
    </source>
</reference>
<dbReference type="PANTHER" id="PTHR30627">
    <property type="entry name" value="PEPTIDOGLYCAN D,D-TRANSPEPTIDASE"/>
    <property type="match status" value="1"/>
</dbReference>
<proteinExistence type="predicted"/>
<dbReference type="KEGG" id="maur:BOH66_16415"/>
<dbReference type="Gene3D" id="3.90.1310.10">
    <property type="entry name" value="Penicillin-binding protein 2a (Domain 2)"/>
    <property type="match status" value="1"/>
</dbReference>
<dbReference type="SUPFAM" id="SSF56601">
    <property type="entry name" value="beta-lactamase/transpeptidase-like"/>
    <property type="match status" value="1"/>
</dbReference>
<dbReference type="OrthoDB" id="9766847at2"/>
<keyword evidence="4" id="KW-1185">Reference proteome</keyword>
<evidence type="ECO:0000313" key="4">
    <source>
        <dbReference type="Proteomes" id="UP000187185"/>
    </source>
</evidence>
<dbReference type="GO" id="GO:0008658">
    <property type="term" value="F:penicillin binding"/>
    <property type="evidence" value="ECO:0007669"/>
    <property type="project" value="InterPro"/>
</dbReference>
<evidence type="ECO:0000313" key="3">
    <source>
        <dbReference type="EMBL" id="APZ35636.1"/>
    </source>
</evidence>
<dbReference type="EMBL" id="CP018762">
    <property type="protein sequence ID" value="APZ35636.1"/>
    <property type="molecule type" value="Genomic_DNA"/>
</dbReference>
<dbReference type="InterPro" id="IPR054120">
    <property type="entry name" value="PBPA_dimer"/>
</dbReference>
<dbReference type="InterPro" id="IPR012338">
    <property type="entry name" value="Beta-lactam/transpept-like"/>
</dbReference>
<organism evidence="3 4">
    <name type="scientific">Microbacterium aurum</name>
    <dbReference type="NCBI Taxonomy" id="36805"/>
    <lineage>
        <taxon>Bacteria</taxon>
        <taxon>Bacillati</taxon>
        <taxon>Actinomycetota</taxon>
        <taxon>Actinomycetes</taxon>
        <taxon>Micrococcales</taxon>
        <taxon>Microbacteriaceae</taxon>
        <taxon>Microbacterium</taxon>
    </lineage>
</organism>
<dbReference type="Pfam" id="PF00905">
    <property type="entry name" value="Transpeptidase"/>
    <property type="match status" value="1"/>
</dbReference>
<dbReference type="InterPro" id="IPR050515">
    <property type="entry name" value="Beta-lactam/transpept"/>
</dbReference>
<sequence length="486" mass="50831">MTKELRRLSFIMLAMFIALFGATSWIQVVQAGDLGENPHNKRALYDSFEVQRGSIIAGDEVIATSVPSDDIYSWQRQYADATMWAPVTGFINPLLQSATGLERAMNRELSGTASSQFLAGIERIITGQPARGSNVLVTLDPALQKVAFDALGDDEGAVVAMEPKTGRILAMVTSPSYDPNTLAVHNAAQVNATYDELVANALNPLWNRAIEGNLNPPGSTFKLVVTSAALSSGKFTPDSTFPNPARYTLPGTSTSISNFDGGTCGAGDEVTIATALRLSCNIPMAQLAVALGEDAIRTEAEKYGFNSGFDIPLAVTPSVYPTGQLSDDKVALTGFGQGDVQATPLQIAMVAAGIANDGVVMNPRLVDRVVAPDLTVQQTFEDSEFGRALSTADAATMTSLMVANVSDGAASGARIDGVDVAGKTGTAEHGPSDPYTLWFTGFAPADDPQVVVAVMVENGGGLGQHGTSNGIAAPIAKKVIEAVLSR</sequence>
<feature type="domain" description="Penicillin-binding protein transpeptidase" evidence="1">
    <location>
        <begin position="156"/>
        <end position="481"/>
    </location>
</feature>
<dbReference type="STRING" id="36805.BOH66_16415"/>
<accession>A0A1P8UBW8</accession>
<dbReference type="Proteomes" id="UP000187185">
    <property type="component" value="Chromosome"/>
</dbReference>
<dbReference type="AlphaFoldDB" id="A0A1P8UBW8"/>
<dbReference type="GO" id="GO:0071555">
    <property type="term" value="P:cell wall organization"/>
    <property type="evidence" value="ECO:0007669"/>
    <property type="project" value="TreeGrafter"/>
</dbReference>
<name>A0A1P8UBW8_9MICO</name>
<protein>
    <submittedName>
        <fullName evidence="3">Cell division protein FtsI</fullName>
    </submittedName>
</protein>
<evidence type="ECO:0000259" key="1">
    <source>
        <dbReference type="Pfam" id="PF00905"/>
    </source>
</evidence>
<dbReference type="GO" id="GO:0051301">
    <property type="term" value="P:cell division"/>
    <property type="evidence" value="ECO:0007669"/>
    <property type="project" value="UniProtKB-KW"/>
</dbReference>
<evidence type="ECO:0000259" key="2">
    <source>
        <dbReference type="Pfam" id="PF21922"/>
    </source>
</evidence>
<dbReference type="Gene3D" id="3.40.710.10">
    <property type="entry name" value="DD-peptidase/beta-lactamase superfamily"/>
    <property type="match status" value="1"/>
</dbReference>
<dbReference type="RefSeq" id="WP_076691993.1">
    <property type="nucleotide sequence ID" value="NZ_CP018762.1"/>
</dbReference>
<dbReference type="PANTHER" id="PTHR30627:SF24">
    <property type="entry name" value="PENICILLIN-BINDING PROTEIN 4B"/>
    <property type="match status" value="1"/>
</dbReference>
<dbReference type="GO" id="GO:0071972">
    <property type="term" value="F:peptidoglycan L,D-transpeptidase activity"/>
    <property type="evidence" value="ECO:0007669"/>
    <property type="project" value="TreeGrafter"/>
</dbReference>
<dbReference type="GO" id="GO:0005886">
    <property type="term" value="C:plasma membrane"/>
    <property type="evidence" value="ECO:0007669"/>
    <property type="project" value="TreeGrafter"/>
</dbReference>
<gene>
    <name evidence="3" type="ORF">BOH66_16415</name>
</gene>
<dbReference type="Pfam" id="PF21922">
    <property type="entry name" value="PBP_dimer_2"/>
    <property type="match status" value="1"/>
</dbReference>
<feature type="domain" description="Penicillin binding protein A dimerisation" evidence="2">
    <location>
        <begin position="52"/>
        <end position="135"/>
    </location>
</feature>
<keyword evidence="3" id="KW-0132">Cell division</keyword>